<feature type="region of interest" description="Disordered" evidence="1">
    <location>
        <begin position="564"/>
        <end position="608"/>
    </location>
</feature>
<evidence type="ECO:0000256" key="2">
    <source>
        <dbReference type="SAM" id="Phobius"/>
    </source>
</evidence>
<evidence type="ECO:0000256" key="1">
    <source>
        <dbReference type="SAM" id="MobiDB-lite"/>
    </source>
</evidence>
<comment type="caution">
    <text evidence="4">The sequence shown here is derived from an EMBL/GenBank/DDBJ whole genome shotgun (WGS) entry which is preliminary data.</text>
</comment>
<evidence type="ECO:0000313" key="5">
    <source>
        <dbReference type="Proteomes" id="UP000291189"/>
    </source>
</evidence>
<keyword evidence="2" id="KW-1133">Transmembrane helix</keyword>
<feature type="transmembrane region" description="Helical" evidence="2">
    <location>
        <begin position="617"/>
        <end position="638"/>
    </location>
</feature>
<dbReference type="EMBL" id="SDPU01000022">
    <property type="protein sequence ID" value="RYU11845.1"/>
    <property type="molecule type" value="Genomic_DNA"/>
</dbReference>
<sequence length="801" mass="86964">MRDRLDLGLPGSALTAGLAALTAWVTLLVWSPFAEQPSTFLVPLAFGALLVAVSGVLLRAARLHPLLVLLVQVLVVGVWLHHRLAGPAATWGWIPNATSLETFRLAFVDAAEVARTYAAPVPAEATAFAPLMIVAGMGMVLLVDFIACTLRRAPVAGLPLLAAYTAPISILDGGVPWAKFAAGALCFLFLIAAQEATRLSQWGRQVSDHRMFDSQSTEVNSQAVWSSARKIGVTATGLSVLVPLLVPTLSLQLFDGFGNGPGGSGDSVSLTNPMADMRRDLSRGRDVDLITVRTDDPDPTYLRVTVLDRFDGDSWRPSERDIPRDQSAQGLLPRPPGLDDETEREIYDWDVSINDRFDSNWLPAPYPTHSLEAPGDWRYDVRTMDFIAAVDDLDTRGQSYELQSLRVNPTAEELATSAPVPATIFQPMTELPDMPPAVTRLALEVTRDQPTKFEQAVALQRWFRVGGGFEYSLTRRPGTGLSELEDFLLNDKSGYCEQFATAMATMGRALKIPSRVAVGFLRPTSTDGGETYTYSTHDLHAWPEMYFEGIGWVRFEPTPAVQAPTVPSYTRGTIDRDDPGSTTSSRAVAPTQNRIDQPTASAAAGSGGGGGGIDLRFLVRTAGLVLLVALVLLVPRLLRELVRRRRWATATSPVLLAEASWAELRDTARDLGVAWDDTVTVRSRARELVRSFGRPGGDEDAMTRAEARGEDANPEAARSLDGLVRLVELARYAREVPPSAAEVDATRADVARCVEALRAGASRRARTKADWLPASLIHGGATTTGRRRQLRFDEPGVDRAV</sequence>
<dbReference type="Proteomes" id="UP000291189">
    <property type="component" value="Unassembled WGS sequence"/>
</dbReference>
<dbReference type="SUPFAM" id="SSF54001">
    <property type="entry name" value="Cysteine proteinases"/>
    <property type="match status" value="1"/>
</dbReference>
<dbReference type="RefSeq" id="WP_129987432.1">
    <property type="nucleotide sequence ID" value="NZ_SDPU01000022.1"/>
</dbReference>
<gene>
    <name evidence="4" type="ORF">ETU37_11305</name>
</gene>
<dbReference type="InterPro" id="IPR002931">
    <property type="entry name" value="Transglutaminase-like"/>
</dbReference>
<name>A0A4Q5J3A5_9ACTN</name>
<dbReference type="Pfam" id="PF01841">
    <property type="entry name" value="Transglut_core"/>
    <property type="match status" value="1"/>
</dbReference>
<organism evidence="4 5">
    <name type="scientific">Nocardioides iriomotensis</name>
    <dbReference type="NCBI Taxonomy" id="715784"/>
    <lineage>
        <taxon>Bacteria</taxon>
        <taxon>Bacillati</taxon>
        <taxon>Actinomycetota</taxon>
        <taxon>Actinomycetes</taxon>
        <taxon>Propionibacteriales</taxon>
        <taxon>Nocardioidaceae</taxon>
        <taxon>Nocardioides</taxon>
    </lineage>
</organism>
<dbReference type="InterPro" id="IPR052901">
    <property type="entry name" value="Bact_TGase-like"/>
</dbReference>
<feature type="transmembrane region" description="Helical" evidence="2">
    <location>
        <begin position="12"/>
        <end position="33"/>
    </location>
</feature>
<keyword evidence="5" id="KW-1185">Reference proteome</keyword>
<dbReference type="InterPro" id="IPR021878">
    <property type="entry name" value="TgpA_N"/>
</dbReference>
<proteinExistence type="predicted"/>
<feature type="transmembrane region" description="Helical" evidence="2">
    <location>
        <begin position="39"/>
        <end position="58"/>
    </location>
</feature>
<feature type="transmembrane region" description="Helical" evidence="2">
    <location>
        <begin position="153"/>
        <end position="171"/>
    </location>
</feature>
<feature type="region of interest" description="Disordered" evidence="1">
    <location>
        <begin position="315"/>
        <end position="341"/>
    </location>
</feature>
<feature type="compositionally biased region" description="Polar residues" evidence="1">
    <location>
        <begin position="580"/>
        <end position="599"/>
    </location>
</feature>
<protein>
    <submittedName>
        <fullName evidence="4">Transglutaminase domain-containing protein</fullName>
    </submittedName>
</protein>
<evidence type="ECO:0000313" key="4">
    <source>
        <dbReference type="EMBL" id="RYU11845.1"/>
    </source>
</evidence>
<reference evidence="4 5" key="1">
    <citation type="submission" date="2019-01" db="EMBL/GenBank/DDBJ databases">
        <title>Nocardioides guangzhouensis sp. nov., an actinobacterium isolated from soil.</title>
        <authorList>
            <person name="Fu Y."/>
            <person name="Cai Y."/>
            <person name="Lin Z."/>
            <person name="Chen P."/>
        </authorList>
    </citation>
    <scope>NUCLEOTIDE SEQUENCE [LARGE SCALE GENOMIC DNA]</scope>
    <source>
        <strain evidence="4 5">NBRC 105384</strain>
    </source>
</reference>
<dbReference type="OrthoDB" id="9804023at2"/>
<feature type="compositionally biased region" description="Basic and acidic residues" evidence="1">
    <location>
        <begin position="315"/>
        <end position="324"/>
    </location>
</feature>
<dbReference type="Gene3D" id="3.10.620.30">
    <property type="match status" value="1"/>
</dbReference>
<feature type="domain" description="Transglutaminase-like" evidence="3">
    <location>
        <begin position="488"/>
        <end position="559"/>
    </location>
</feature>
<dbReference type="PANTHER" id="PTHR42736:SF1">
    <property type="entry name" value="PROTEIN-GLUTAMINE GAMMA-GLUTAMYLTRANSFERASE"/>
    <property type="match status" value="1"/>
</dbReference>
<accession>A0A4Q5J3A5</accession>
<dbReference type="AlphaFoldDB" id="A0A4Q5J3A5"/>
<dbReference type="SMART" id="SM00460">
    <property type="entry name" value="TGc"/>
    <property type="match status" value="1"/>
</dbReference>
<dbReference type="InterPro" id="IPR038765">
    <property type="entry name" value="Papain-like_cys_pep_sf"/>
</dbReference>
<dbReference type="Pfam" id="PF11992">
    <property type="entry name" value="TgpA_N"/>
    <property type="match status" value="1"/>
</dbReference>
<dbReference type="PANTHER" id="PTHR42736">
    <property type="entry name" value="PROTEIN-GLUTAMINE GAMMA-GLUTAMYLTRANSFERASE"/>
    <property type="match status" value="1"/>
</dbReference>
<evidence type="ECO:0000259" key="3">
    <source>
        <dbReference type="SMART" id="SM00460"/>
    </source>
</evidence>
<feature type="transmembrane region" description="Helical" evidence="2">
    <location>
        <begin position="65"/>
        <end position="82"/>
    </location>
</feature>
<keyword evidence="2" id="KW-0472">Membrane</keyword>
<keyword evidence="2" id="KW-0812">Transmembrane</keyword>
<feature type="transmembrane region" description="Helical" evidence="2">
    <location>
        <begin position="127"/>
        <end position="146"/>
    </location>
</feature>